<protein>
    <submittedName>
        <fullName evidence="2">Putative ROK family sugar kinase</fullName>
    </submittedName>
</protein>
<dbReference type="EMBL" id="CP006681">
    <property type="protein sequence ID" value="AHI52587.1"/>
    <property type="molecule type" value="Genomic_DNA"/>
</dbReference>
<dbReference type="KEGG" id="scq:SCULI_v1c02460"/>
<dbReference type="Gene3D" id="3.30.420.40">
    <property type="match status" value="2"/>
</dbReference>
<dbReference type="eggNOG" id="COG1940">
    <property type="taxonomic scope" value="Bacteria"/>
</dbReference>
<accession>W6A6G0</accession>
<dbReference type="Pfam" id="PF00480">
    <property type="entry name" value="ROK"/>
    <property type="match status" value="1"/>
</dbReference>
<dbReference type="InterPro" id="IPR000600">
    <property type="entry name" value="ROK"/>
</dbReference>
<comment type="similarity">
    <text evidence="1">Belongs to the ROK (NagC/XylR) family.</text>
</comment>
<reference evidence="2 3" key="1">
    <citation type="journal article" date="2014" name="Genome Biol. Evol.">
        <title>Molecular evolution of the substrate utilization strategies and putative virulence factors in mosquito-associated Spiroplasma species.</title>
        <authorList>
            <person name="Chang T.H."/>
            <person name="Lo W.S."/>
            <person name="Ku C."/>
            <person name="Chen L.L."/>
            <person name="Kuo C.H."/>
        </authorList>
    </citation>
    <scope>NUCLEOTIDE SEQUENCE [LARGE SCALE GENOMIC DNA]</scope>
    <source>
        <strain evidence="2">AES-1</strain>
    </source>
</reference>
<dbReference type="HOGENOM" id="CLU_036604_0_2_14"/>
<dbReference type="RefSeq" id="WP_025362829.1">
    <property type="nucleotide sequence ID" value="NZ_CP006681.1"/>
</dbReference>
<gene>
    <name evidence="2" type="ORF">SCULI_v1c02460</name>
</gene>
<dbReference type="OrthoDB" id="9795247at2"/>
<dbReference type="CDD" id="cd24152">
    <property type="entry name" value="ASKHA_NBD_ROK-like"/>
    <property type="match status" value="1"/>
</dbReference>
<keyword evidence="2" id="KW-0418">Kinase</keyword>
<dbReference type="Proteomes" id="UP000019267">
    <property type="component" value="Chromosome"/>
</dbReference>
<dbReference type="PANTHER" id="PTHR18964:SF170">
    <property type="entry name" value="SUGAR KINASE"/>
    <property type="match status" value="1"/>
</dbReference>
<sequence length="290" mass="31996">MKIAIDIGGMSTKLCIVNNLEIVKKEIIAYDQLISAPELYQLIEKQIEKFINQFDISLIGLAIPGIINPQTGEVGGISAIKDRQKVNFKVMLKQKFNLPVYVENDANCAGIAEMVSGAGKGSQNALFMIVGTGIGGTTFINNKIYHGNNFMAGELGCMLNLINQEGLYQNMSEVSGMYSLTNNFFLKHNQKLTGREIYDNYDKDINCKEAVNIQIHNLAKIIINSSFVIDPDVVIIGGAVSSNPLFMKLLQDEVTRLYKLSNMVLNFTVKACHFNNDANIIGASVLNEMN</sequence>
<keyword evidence="3" id="KW-1185">Reference proteome</keyword>
<evidence type="ECO:0000256" key="1">
    <source>
        <dbReference type="ARBA" id="ARBA00006479"/>
    </source>
</evidence>
<dbReference type="InterPro" id="IPR043129">
    <property type="entry name" value="ATPase_NBD"/>
</dbReference>
<dbReference type="STRING" id="1276246.SCULI_v1c02460"/>
<keyword evidence="2" id="KW-0808">Transferase</keyword>
<organism evidence="2 3">
    <name type="scientific">Spiroplasma culicicola AES-1</name>
    <dbReference type="NCBI Taxonomy" id="1276246"/>
    <lineage>
        <taxon>Bacteria</taxon>
        <taxon>Bacillati</taxon>
        <taxon>Mycoplasmatota</taxon>
        <taxon>Mollicutes</taxon>
        <taxon>Entomoplasmatales</taxon>
        <taxon>Spiroplasmataceae</taxon>
        <taxon>Spiroplasma</taxon>
    </lineage>
</organism>
<dbReference type="GO" id="GO:0016301">
    <property type="term" value="F:kinase activity"/>
    <property type="evidence" value="ECO:0007669"/>
    <property type="project" value="UniProtKB-KW"/>
</dbReference>
<proteinExistence type="inferred from homology"/>
<dbReference type="PATRIC" id="fig|1276246.3.peg.245"/>
<dbReference type="SUPFAM" id="SSF53067">
    <property type="entry name" value="Actin-like ATPase domain"/>
    <property type="match status" value="1"/>
</dbReference>
<dbReference type="AlphaFoldDB" id="W6A6G0"/>
<evidence type="ECO:0000313" key="2">
    <source>
        <dbReference type="EMBL" id="AHI52587.1"/>
    </source>
</evidence>
<evidence type="ECO:0000313" key="3">
    <source>
        <dbReference type="Proteomes" id="UP000019267"/>
    </source>
</evidence>
<name>W6A6G0_9MOLU</name>
<dbReference type="PANTHER" id="PTHR18964">
    <property type="entry name" value="ROK (REPRESSOR, ORF, KINASE) FAMILY"/>
    <property type="match status" value="1"/>
</dbReference>